<protein>
    <submittedName>
        <fullName evidence="7">Sigma-54-dependent transcriptional regulator</fullName>
    </submittedName>
</protein>
<name>N6XVZ1_THAL4</name>
<dbReference type="Pfam" id="PF02954">
    <property type="entry name" value="HTH_8"/>
    <property type="match status" value="1"/>
</dbReference>
<dbReference type="CDD" id="cd00009">
    <property type="entry name" value="AAA"/>
    <property type="match status" value="1"/>
</dbReference>
<feature type="domain" description="Sigma-54 factor interaction" evidence="6">
    <location>
        <begin position="346"/>
        <end position="561"/>
    </location>
</feature>
<dbReference type="Gene3D" id="1.10.10.60">
    <property type="entry name" value="Homeodomain-like"/>
    <property type="match status" value="1"/>
</dbReference>
<gene>
    <name evidence="7" type="ORF">C666_14335</name>
</gene>
<dbReference type="SMART" id="SM00382">
    <property type="entry name" value="AAA"/>
    <property type="match status" value="1"/>
</dbReference>
<dbReference type="InterPro" id="IPR025662">
    <property type="entry name" value="Sigma_54_int_dom_ATP-bd_1"/>
</dbReference>
<dbReference type="GO" id="GO:0005524">
    <property type="term" value="F:ATP binding"/>
    <property type="evidence" value="ECO:0007669"/>
    <property type="project" value="UniProtKB-KW"/>
</dbReference>
<evidence type="ECO:0000256" key="3">
    <source>
        <dbReference type="ARBA" id="ARBA00023015"/>
    </source>
</evidence>
<dbReference type="InterPro" id="IPR002078">
    <property type="entry name" value="Sigma_54_int"/>
</dbReference>
<dbReference type="Pfam" id="PF00158">
    <property type="entry name" value="Sigma54_activat"/>
    <property type="match status" value="1"/>
</dbReference>
<dbReference type="PROSITE" id="PS50045">
    <property type="entry name" value="SIGMA54_INTERACT_4"/>
    <property type="match status" value="1"/>
</dbReference>
<evidence type="ECO:0000256" key="1">
    <source>
        <dbReference type="ARBA" id="ARBA00022741"/>
    </source>
</evidence>
<dbReference type="OrthoDB" id="9761705at2"/>
<organism evidence="7 8">
    <name type="scientific">Thauera linaloolentis (strain DSM 12138 / JCM 21573 / CCUG 41526 / CIP 105981 / IAM 15112 / NBRC 102519 / 47Lol)</name>
    <dbReference type="NCBI Taxonomy" id="1123367"/>
    <lineage>
        <taxon>Bacteria</taxon>
        <taxon>Pseudomonadati</taxon>
        <taxon>Pseudomonadota</taxon>
        <taxon>Betaproteobacteria</taxon>
        <taxon>Rhodocyclales</taxon>
        <taxon>Zoogloeaceae</taxon>
        <taxon>Thauera</taxon>
    </lineage>
</organism>
<dbReference type="Gene3D" id="3.40.50.300">
    <property type="entry name" value="P-loop containing nucleotide triphosphate hydrolases"/>
    <property type="match status" value="1"/>
</dbReference>
<reference evidence="7 8" key="1">
    <citation type="submission" date="2012-09" db="EMBL/GenBank/DDBJ databases">
        <title>Draft Genome Sequences of 6 Strains from Genus Thauera.</title>
        <authorList>
            <person name="Liu B."/>
            <person name="Shapleigh J.P."/>
            <person name="Frostegard A.H."/>
        </authorList>
    </citation>
    <scope>NUCLEOTIDE SEQUENCE [LARGE SCALE GENOMIC DNA]</scope>
    <source>
        <strain evidence="8">47Lol / DSM 12138</strain>
    </source>
</reference>
<dbReference type="InterPro" id="IPR009057">
    <property type="entry name" value="Homeodomain-like_sf"/>
</dbReference>
<evidence type="ECO:0000256" key="5">
    <source>
        <dbReference type="ARBA" id="ARBA00023163"/>
    </source>
</evidence>
<keyword evidence="5" id="KW-0804">Transcription</keyword>
<evidence type="ECO:0000256" key="2">
    <source>
        <dbReference type="ARBA" id="ARBA00022840"/>
    </source>
</evidence>
<accession>N6XVZ1</accession>
<dbReference type="FunFam" id="3.40.50.300:FF:000006">
    <property type="entry name" value="DNA-binding transcriptional regulator NtrC"/>
    <property type="match status" value="1"/>
</dbReference>
<dbReference type="InterPro" id="IPR058031">
    <property type="entry name" value="AAA_lid_NorR"/>
</dbReference>
<proteinExistence type="predicted"/>
<dbReference type="STRING" id="1123367.GCA_000621305_03434"/>
<dbReference type="SUPFAM" id="SSF46689">
    <property type="entry name" value="Homeodomain-like"/>
    <property type="match status" value="1"/>
</dbReference>
<dbReference type="Proteomes" id="UP000013232">
    <property type="component" value="Unassembled WGS sequence"/>
</dbReference>
<dbReference type="GO" id="GO:0006355">
    <property type="term" value="P:regulation of DNA-templated transcription"/>
    <property type="evidence" value="ECO:0007669"/>
    <property type="project" value="InterPro"/>
</dbReference>
<dbReference type="Gene3D" id="1.10.8.60">
    <property type="match status" value="1"/>
</dbReference>
<dbReference type="AlphaFoldDB" id="N6XVZ1"/>
<dbReference type="RefSeq" id="WP_004341539.1">
    <property type="nucleotide sequence ID" value="NZ_AMXE01000064.1"/>
</dbReference>
<evidence type="ECO:0000313" key="8">
    <source>
        <dbReference type="Proteomes" id="UP000013232"/>
    </source>
</evidence>
<dbReference type="PANTHER" id="PTHR32071:SF77">
    <property type="entry name" value="TRANSCRIPTIONAL REGULATORY PROTEIN"/>
    <property type="match status" value="1"/>
</dbReference>
<keyword evidence="8" id="KW-1185">Reference proteome</keyword>
<dbReference type="InterPro" id="IPR002197">
    <property type="entry name" value="HTH_Fis"/>
</dbReference>
<keyword evidence="2" id="KW-0067">ATP-binding</keyword>
<keyword evidence="4" id="KW-0238">DNA-binding</keyword>
<keyword evidence="1" id="KW-0547">Nucleotide-binding</keyword>
<dbReference type="InterPro" id="IPR003593">
    <property type="entry name" value="AAA+_ATPase"/>
</dbReference>
<dbReference type="PANTHER" id="PTHR32071">
    <property type="entry name" value="TRANSCRIPTIONAL REGULATORY PROTEIN"/>
    <property type="match status" value="1"/>
</dbReference>
<evidence type="ECO:0000259" key="6">
    <source>
        <dbReference type="PROSITE" id="PS50045"/>
    </source>
</evidence>
<dbReference type="Gene3D" id="3.30.450.40">
    <property type="match status" value="1"/>
</dbReference>
<dbReference type="GO" id="GO:0043565">
    <property type="term" value="F:sequence-specific DNA binding"/>
    <property type="evidence" value="ECO:0007669"/>
    <property type="project" value="InterPro"/>
</dbReference>
<dbReference type="SUPFAM" id="SSF52540">
    <property type="entry name" value="P-loop containing nucleoside triphosphate hydrolases"/>
    <property type="match status" value="1"/>
</dbReference>
<dbReference type="Pfam" id="PF01590">
    <property type="entry name" value="GAF"/>
    <property type="match status" value="1"/>
</dbReference>
<dbReference type="PROSITE" id="PS00676">
    <property type="entry name" value="SIGMA54_INTERACT_2"/>
    <property type="match status" value="1"/>
</dbReference>
<dbReference type="InterPro" id="IPR003018">
    <property type="entry name" value="GAF"/>
</dbReference>
<evidence type="ECO:0000313" key="7">
    <source>
        <dbReference type="EMBL" id="ENO85921.1"/>
    </source>
</evidence>
<dbReference type="Pfam" id="PF25601">
    <property type="entry name" value="AAA_lid_14"/>
    <property type="match status" value="1"/>
</dbReference>
<dbReference type="PROSITE" id="PS00675">
    <property type="entry name" value="SIGMA54_INTERACT_1"/>
    <property type="match status" value="1"/>
</dbReference>
<dbReference type="InterPro" id="IPR027417">
    <property type="entry name" value="P-loop_NTPase"/>
</dbReference>
<dbReference type="InterPro" id="IPR025943">
    <property type="entry name" value="Sigma_54_int_dom_ATP-bd_2"/>
</dbReference>
<dbReference type="eggNOG" id="COG3284">
    <property type="taxonomic scope" value="Bacteria"/>
</dbReference>
<dbReference type="EMBL" id="AMXE01000064">
    <property type="protein sequence ID" value="ENO85921.1"/>
    <property type="molecule type" value="Genomic_DNA"/>
</dbReference>
<keyword evidence="3" id="KW-0805">Transcription regulation</keyword>
<evidence type="ECO:0000256" key="4">
    <source>
        <dbReference type="ARBA" id="ARBA00023125"/>
    </source>
</evidence>
<dbReference type="InterPro" id="IPR029016">
    <property type="entry name" value="GAF-like_dom_sf"/>
</dbReference>
<sequence>MEPVRTDFDSKVLHARQLLREGRDIPPSLVAEEVQRSWSRSLKHGLREHDRVLFNPVSAAQLRRLDDTHRVLLDHAAPELQRLFAALDNAHWVIACLEARGTVVKALGGQSAALRDIATALRPGLNLSENVAGTSAPGCALEERRPVIVRGSEHFLEEIHMCACVAVPIFDPAGDLAGVLNASRHHHAPSIGILEPLALTARAIENRMVNALPDALHLRLHYSAELVGTPMCGLLAISRDGRLLGANPLARQLLELDMLPGTAQCAQTVFQCGLGPLLDMLRKHGRTPTPLHCHNGVRLHVCLADDAHPRPFTAPVPRPAVAAGAPHAARASTPSMLADSKLSLRIHQAERAFARNIPVLINGETGTGKEVLARHLHDGGPRASGPFVAINCSAIPSGLIESELFGYDDGAFTGARRGGMAGRFEQANGGTLFLDEIGDMPLELQARLLRVLQERTLTRLGSTRSIALDCSVICATHRDLAQRVASGEFREDLYYRVNGLRVTLPALRERSDLDALIDHLLAREAAPATPALTAAARDCLHRHDWPGNIRELQQVLRLGAALAEAGCIDVGHLPPELTDAPLSLPAEAPRDGQAQCADGKATLQQAEAEAVRAAFLRHDGNVSATARTLGIARATLYRKLRSYGLLADAEA</sequence>
<dbReference type="PRINTS" id="PR01590">
    <property type="entry name" value="HTHFIS"/>
</dbReference>
<comment type="caution">
    <text evidence="7">The sequence shown here is derived from an EMBL/GenBank/DDBJ whole genome shotgun (WGS) entry which is preliminary data.</text>
</comment>